<reference evidence="3 4" key="1">
    <citation type="journal article" date="2015" name="Genome Announc.">
        <title>Closed Genome Sequence of Octadecabacter temperatus SB1, the First Mesophilic Species of the Genus Octadecabacter.</title>
        <authorList>
            <person name="Voget S."/>
            <person name="Billerbeck S."/>
            <person name="Simon M."/>
            <person name="Daniel R."/>
        </authorList>
    </citation>
    <scope>NUCLEOTIDE SEQUENCE [LARGE SCALE GENOMIC DNA]</scope>
    <source>
        <strain evidence="3 4">SB1</strain>
    </source>
</reference>
<name>A0A0K0Y5R7_9RHOB</name>
<dbReference type="InterPro" id="IPR011055">
    <property type="entry name" value="Dup_hybrid_motif"/>
</dbReference>
<dbReference type="Pfam" id="PF19353">
    <property type="entry name" value="DUF5930"/>
    <property type="match status" value="1"/>
</dbReference>
<protein>
    <submittedName>
        <fullName evidence="3">Murein DD-endopeptidase MepM</fullName>
        <ecNumber evidence="3">3.4.24.-</ecNumber>
    </submittedName>
</protein>
<gene>
    <name evidence="3" type="primary">mepM</name>
    <name evidence="3" type="ORF">OSB_17170</name>
</gene>
<dbReference type="SUPFAM" id="SSF51261">
    <property type="entry name" value="Duplicated hybrid motif"/>
    <property type="match status" value="1"/>
</dbReference>
<evidence type="ECO:0000313" key="3">
    <source>
        <dbReference type="EMBL" id="AKS46265.1"/>
    </source>
</evidence>
<dbReference type="PANTHER" id="PTHR21666:SF270">
    <property type="entry name" value="MUREIN HYDROLASE ACTIVATOR ENVC"/>
    <property type="match status" value="1"/>
</dbReference>
<dbReference type="Gene3D" id="2.70.70.10">
    <property type="entry name" value="Glucose Permease (Domain IIA)"/>
    <property type="match status" value="1"/>
</dbReference>
<dbReference type="InterPro" id="IPR016047">
    <property type="entry name" value="M23ase_b-sheet_dom"/>
</dbReference>
<dbReference type="EMBL" id="CP012160">
    <property type="protein sequence ID" value="AKS46265.1"/>
    <property type="molecule type" value="Genomic_DNA"/>
</dbReference>
<evidence type="ECO:0000259" key="2">
    <source>
        <dbReference type="Pfam" id="PF19353"/>
    </source>
</evidence>
<dbReference type="InterPro" id="IPR045974">
    <property type="entry name" value="DUF5930"/>
</dbReference>
<dbReference type="EC" id="3.4.24.-" evidence="3"/>
<feature type="domain" description="M23ase beta-sheet core" evidence="1">
    <location>
        <begin position="333"/>
        <end position="428"/>
    </location>
</feature>
<dbReference type="KEGG" id="otm:OSB_17170"/>
<proteinExistence type="predicted"/>
<evidence type="ECO:0000313" key="4">
    <source>
        <dbReference type="Proteomes" id="UP000067444"/>
    </source>
</evidence>
<sequence length="439" mass="48403">MKARLIHKLHVALEKRFPEKRLFLRSDTETRFIRLKPETQLVAWTGSALIVSWTIIATAVLLMDSIGAGNFRAQAQRDQVTYEDRLNALSTERDIRANEAVAAQARFSSALEQISLMQSELLRSEDRRRELETGLEVVQSTLRRTMGEREDAQDQVAALEAAISGDGETPLGYAQAGQADGTVDLLATALADTAAERDQIASDAEFALSRASDMELELRLLQERNDQIFRQLEDAFTVSVEPLDNMFRAAGMNPDDVLAQVRRGYSGSGGPLTPLQFSTRGGGEDPDAARANGILGSMDRLNLYRIAAERIPFDMPVRSGFRFTSGFGMRWGRMHNGTDFAAPIGTPIYAPADGVVTFAGWSSGYGRLVKVQHAFGIETRYAHQSRMRVEVGQRLSRGDPIGDIGNSGRSTGPHLHYEIRVGGRPVNPMIYIRAGQDVF</sequence>
<dbReference type="STRING" id="1458307.OSB_17170"/>
<evidence type="ECO:0000259" key="1">
    <source>
        <dbReference type="Pfam" id="PF01551"/>
    </source>
</evidence>
<dbReference type="InterPro" id="IPR050570">
    <property type="entry name" value="Cell_wall_metabolism_enzyme"/>
</dbReference>
<keyword evidence="3" id="KW-0378">Hydrolase</keyword>
<dbReference type="Proteomes" id="UP000067444">
    <property type="component" value="Chromosome"/>
</dbReference>
<feature type="domain" description="DUF5930" evidence="2">
    <location>
        <begin position="1"/>
        <end position="322"/>
    </location>
</feature>
<dbReference type="PATRIC" id="fig|1458307.3.peg.1730"/>
<dbReference type="FunFam" id="2.70.70.10:FF:000006">
    <property type="entry name" value="M23 family peptidase"/>
    <property type="match status" value="1"/>
</dbReference>
<dbReference type="AlphaFoldDB" id="A0A0K0Y5R7"/>
<keyword evidence="4" id="KW-1185">Reference proteome</keyword>
<dbReference type="GO" id="GO:0004222">
    <property type="term" value="F:metalloendopeptidase activity"/>
    <property type="evidence" value="ECO:0007669"/>
    <property type="project" value="TreeGrafter"/>
</dbReference>
<dbReference type="PANTHER" id="PTHR21666">
    <property type="entry name" value="PEPTIDASE-RELATED"/>
    <property type="match status" value="1"/>
</dbReference>
<accession>A0A0K0Y5R7</accession>
<dbReference type="RefSeq" id="WP_049834574.1">
    <property type="nucleotide sequence ID" value="NZ_CP012160.1"/>
</dbReference>
<organism evidence="3 4">
    <name type="scientific">Octadecabacter temperatus</name>
    <dbReference type="NCBI Taxonomy" id="1458307"/>
    <lineage>
        <taxon>Bacteria</taxon>
        <taxon>Pseudomonadati</taxon>
        <taxon>Pseudomonadota</taxon>
        <taxon>Alphaproteobacteria</taxon>
        <taxon>Rhodobacterales</taxon>
        <taxon>Roseobacteraceae</taxon>
        <taxon>Octadecabacter</taxon>
    </lineage>
</organism>
<dbReference type="Pfam" id="PF01551">
    <property type="entry name" value="Peptidase_M23"/>
    <property type="match status" value="1"/>
</dbReference>
<dbReference type="CDD" id="cd12797">
    <property type="entry name" value="M23_peptidase"/>
    <property type="match status" value="1"/>
</dbReference>